<dbReference type="GO" id="GO:0102158">
    <property type="term" value="F:very-long-chain (3R)-3-hydroxyacyl-CoA dehydratase activity"/>
    <property type="evidence" value="ECO:0007669"/>
    <property type="project" value="UniProtKB-EC"/>
</dbReference>
<comment type="subcellular location">
    <subcellularLocation>
        <location evidence="13">Endoplasmic reticulum membrane</location>
        <topology evidence="13">Multi-pass membrane protein</topology>
    </subcellularLocation>
    <subcellularLocation>
        <location evidence="1">Membrane</location>
        <topology evidence="1">Multi-pass membrane protein</topology>
    </subcellularLocation>
</comment>
<feature type="transmembrane region" description="Helical" evidence="13">
    <location>
        <begin position="6"/>
        <end position="28"/>
    </location>
</feature>
<dbReference type="Proteomes" id="UP000317650">
    <property type="component" value="Chromosome 2"/>
</dbReference>
<comment type="function">
    <text evidence="13">Catalyzes the third of the four reactions of the long-chain fatty acids elongation cycle. This endoplasmic reticulum-bound enzymatic process, allows the addition of two carbons to the chain of long- and very long-chain fatty acids/VLCFAs per cycle. This enzyme catalyzes the dehydration of the 3-hydroxyacyl-CoA intermediate into trans-2,3-enoyl-CoA, within each cycle of fatty acid elongation. Thereby, it participates to the production of VLCFAs of different chain lengths that are involved in multiple biological processes as precursors of membrane lipids and lipid mediators.</text>
</comment>
<evidence type="ECO:0000313" key="15">
    <source>
        <dbReference type="Proteomes" id="UP000317650"/>
    </source>
</evidence>
<dbReference type="UniPathway" id="UPA00094"/>
<evidence type="ECO:0000256" key="12">
    <source>
        <dbReference type="ARBA" id="ARBA00023239"/>
    </source>
</evidence>
<evidence type="ECO:0000313" key="14">
    <source>
        <dbReference type="EMBL" id="THU45336.1"/>
    </source>
</evidence>
<feature type="transmembrane region" description="Helical" evidence="13">
    <location>
        <begin position="231"/>
        <end position="248"/>
    </location>
</feature>
<evidence type="ECO:0000256" key="1">
    <source>
        <dbReference type="ARBA" id="ARBA00004141"/>
    </source>
</evidence>
<keyword evidence="8 13" id="KW-1133">Transmembrane helix</keyword>
<name>A0A4V4H2R1_MUSBA</name>
<evidence type="ECO:0000256" key="10">
    <source>
        <dbReference type="ARBA" id="ARBA00023136"/>
    </source>
</evidence>
<dbReference type="PANTHER" id="PTHR11035:SF35">
    <property type="entry name" value="VERY-LONG-CHAIN (3R)-3-HYDROXYACYL-COA DEHYDRATASE"/>
    <property type="match status" value="1"/>
</dbReference>
<comment type="caution">
    <text evidence="14">The sequence shown here is derived from an EMBL/GenBank/DDBJ whole genome shotgun (WGS) entry which is preliminary data.</text>
</comment>
<evidence type="ECO:0000256" key="13">
    <source>
        <dbReference type="RuleBase" id="RU363109"/>
    </source>
</evidence>
<feature type="transmembrane region" description="Helical" evidence="13">
    <location>
        <begin position="178"/>
        <end position="195"/>
    </location>
</feature>
<evidence type="ECO:0000256" key="6">
    <source>
        <dbReference type="ARBA" id="ARBA00022692"/>
    </source>
</evidence>
<comment type="similarity">
    <text evidence="3 13">Belongs to the very long-chain fatty acids dehydratase HACD family.</text>
</comment>
<evidence type="ECO:0000256" key="3">
    <source>
        <dbReference type="ARBA" id="ARBA00007811"/>
    </source>
</evidence>
<dbReference type="InterPro" id="IPR007482">
    <property type="entry name" value="Tyr_Pase-like_PTPLA"/>
</dbReference>
<keyword evidence="12 13" id="KW-0456">Lyase</keyword>
<dbReference type="PANTHER" id="PTHR11035">
    <property type="entry name" value="VERY-LONG-CHAIN (3R)-3-HYDROXYACYL-COA DEHYDRATASE"/>
    <property type="match status" value="1"/>
</dbReference>
<dbReference type="GO" id="GO:0030148">
    <property type="term" value="P:sphingolipid biosynthetic process"/>
    <property type="evidence" value="ECO:0007669"/>
    <property type="project" value="TreeGrafter"/>
</dbReference>
<keyword evidence="9 13" id="KW-0443">Lipid metabolism</keyword>
<dbReference type="GO" id="GO:0030497">
    <property type="term" value="P:fatty acid elongation"/>
    <property type="evidence" value="ECO:0007669"/>
    <property type="project" value="TreeGrafter"/>
</dbReference>
<feature type="transmembrane region" description="Helical" evidence="13">
    <location>
        <begin position="294"/>
        <end position="314"/>
    </location>
</feature>
<evidence type="ECO:0000256" key="8">
    <source>
        <dbReference type="ARBA" id="ARBA00022989"/>
    </source>
</evidence>
<evidence type="ECO:0000256" key="5">
    <source>
        <dbReference type="ARBA" id="ARBA00022516"/>
    </source>
</evidence>
<dbReference type="EC" id="4.2.1.134" evidence="4 13"/>
<dbReference type="EMBL" id="PYDT01000011">
    <property type="protein sequence ID" value="THU45336.1"/>
    <property type="molecule type" value="Genomic_DNA"/>
</dbReference>
<evidence type="ECO:0000256" key="9">
    <source>
        <dbReference type="ARBA" id="ARBA00023098"/>
    </source>
</evidence>
<keyword evidence="5 13" id="KW-0444">Lipid biosynthesis</keyword>
<dbReference type="STRING" id="52838.A0A4V4H2R1"/>
<dbReference type="AlphaFoldDB" id="A0A4V4H2R1"/>
<evidence type="ECO:0000256" key="4">
    <source>
        <dbReference type="ARBA" id="ARBA00013122"/>
    </source>
</evidence>
<feature type="transmembrane region" description="Helical" evidence="13">
    <location>
        <begin position="63"/>
        <end position="80"/>
    </location>
</feature>
<comment type="pathway">
    <text evidence="2 13">Lipid metabolism; fatty acid biosynthesis.</text>
</comment>
<keyword evidence="6 13" id="KW-0812">Transmembrane</keyword>
<comment type="catalytic activity">
    <reaction evidence="13">
        <text>a very-long-chain (3R)-3-hydroxyacyl-CoA = a very-long-chain (2E)-enoyl-CoA + H2O</text>
        <dbReference type="Rhea" id="RHEA:45812"/>
        <dbReference type="ChEBI" id="CHEBI:15377"/>
        <dbReference type="ChEBI" id="CHEBI:83728"/>
        <dbReference type="ChEBI" id="CHEBI:85440"/>
        <dbReference type="EC" id="4.2.1.134"/>
    </reaction>
</comment>
<reference evidence="14 15" key="1">
    <citation type="journal article" date="2019" name="Nat. Plants">
        <title>Genome sequencing of Musa balbisiana reveals subgenome evolution and function divergence in polyploid bananas.</title>
        <authorList>
            <person name="Yao X."/>
        </authorList>
    </citation>
    <scope>NUCLEOTIDE SEQUENCE [LARGE SCALE GENOMIC DNA]</scope>
    <source>
        <strain evidence="15">cv. DH-PKW</strain>
        <tissue evidence="14">Leaves</tissue>
    </source>
</reference>
<dbReference type="Pfam" id="PF04387">
    <property type="entry name" value="PTPLA"/>
    <property type="match status" value="2"/>
</dbReference>
<protein>
    <recommendedName>
        <fullName evidence="4 13">Very-long-chain (3R)-3-hydroxyacyl-CoA dehydratase</fullName>
        <ecNumber evidence="4 13">4.2.1.134</ecNumber>
    </recommendedName>
</protein>
<keyword evidence="7 13" id="KW-0276">Fatty acid metabolism</keyword>
<keyword evidence="13" id="KW-0256">Endoplasmic reticulum</keyword>
<keyword evidence="11 13" id="KW-0275">Fatty acid biosynthesis</keyword>
<accession>A0A4V4H2R1</accession>
<dbReference type="GO" id="GO:0005789">
    <property type="term" value="C:endoplasmic reticulum membrane"/>
    <property type="evidence" value="ECO:0007669"/>
    <property type="project" value="UniProtKB-SubCell"/>
</dbReference>
<keyword evidence="15" id="KW-1185">Reference proteome</keyword>
<gene>
    <name evidence="14" type="ORF">C4D60_Mb02t16830</name>
</gene>
<keyword evidence="10 13" id="KW-0472">Membrane</keyword>
<evidence type="ECO:0000256" key="11">
    <source>
        <dbReference type="ARBA" id="ARBA00023160"/>
    </source>
</evidence>
<evidence type="ECO:0000256" key="7">
    <source>
        <dbReference type="ARBA" id="ARBA00022832"/>
    </source>
</evidence>
<evidence type="ECO:0000256" key="2">
    <source>
        <dbReference type="ARBA" id="ARBA00005194"/>
    </source>
</evidence>
<sequence>MARTGALYLLCYNSLQSLGWALALARVLSSYFSTKSVNGAYAFAGDLICFLQTISFVEVVHAAAGLVPSGVMLALMQWGGRTHFLLAILRQIPEVQGLPSVFITFMSWSMTEVIRYPHYALSCIGISLSWLTYLRALALARVLSSYFSTKSVNGAYAFAGDLICFLQTISFVEVVHAAAGLVPSGVMLALMQWGGRTHFLLAILRQIPEVQGLPSVFITFMSWSMTEVIRYPHYALSCIGISLSWLTYLRYTAFIILYPIGIAPGEMWLMYQALPFIKERNLYADFFDRLSISYYHFVLTVLICYPVLWLKLYLHLFKQRRSKLGKHQTKKKV</sequence>
<dbReference type="GO" id="GO:0042761">
    <property type="term" value="P:very long-chain fatty acid biosynthetic process"/>
    <property type="evidence" value="ECO:0007669"/>
    <property type="project" value="TreeGrafter"/>
</dbReference>
<proteinExistence type="inferred from homology"/>
<organism evidence="14 15">
    <name type="scientific">Musa balbisiana</name>
    <name type="common">Banana</name>
    <dbReference type="NCBI Taxonomy" id="52838"/>
    <lineage>
        <taxon>Eukaryota</taxon>
        <taxon>Viridiplantae</taxon>
        <taxon>Streptophyta</taxon>
        <taxon>Embryophyta</taxon>
        <taxon>Tracheophyta</taxon>
        <taxon>Spermatophyta</taxon>
        <taxon>Magnoliopsida</taxon>
        <taxon>Liliopsida</taxon>
        <taxon>Zingiberales</taxon>
        <taxon>Musaceae</taxon>
        <taxon>Musa</taxon>
    </lineage>
</organism>
<feature type="transmembrane region" description="Helical" evidence="13">
    <location>
        <begin position="255"/>
        <end position="274"/>
    </location>
</feature>